<sequence length="26" mass="3174">MGFMFLTLFGISRVCYARYRQNDKKK</sequence>
<keyword evidence="2" id="KW-1185">Reference proteome</keyword>
<organism evidence="1 2">
    <name type="scientific">Calderihabitans maritimus</name>
    <dbReference type="NCBI Taxonomy" id="1246530"/>
    <lineage>
        <taxon>Bacteria</taxon>
        <taxon>Bacillati</taxon>
        <taxon>Bacillota</taxon>
        <taxon>Clostridia</taxon>
        <taxon>Neomoorellales</taxon>
        <taxon>Calderihabitantaceae</taxon>
        <taxon>Calderihabitans</taxon>
    </lineage>
</organism>
<protein>
    <submittedName>
        <fullName evidence="1">Uncharacterized protein</fullName>
    </submittedName>
</protein>
<dbReference type="AlphaFoldDB" id="A0A1Z5HXL7"/>
<accession>A0A1Z5HXL7</accession>
<evidence type="ECO:0000313" key="1">
    <source>
        <dbReference type="EMBL" id="GAW94081.1"/>
    </source>
</evidence>
<name>A0A1Z5HXL7_9FIRM</name>
<dbReference type="Proteomes" id="UP000197032">
    <property type="component" value="Unassembled WGS sequence"/>
</dbReference>
<gene>
    <name evidence="1" type="ORF">KKC1_31990</name>
</gene>
<reference evidence="2" key="1">
    <citation type="journal article" date="2017" name="Appl. Environ. Microbiol.">
        <title>Genomic Analysis of Calderihabitans maritimus KKC1, a Thermophilic, Hydrogenogenic, Carboxydotrophic Bacterium Isolated from Marine Sediment.</title>
        <authorList>
            <person name="Omae K."/>
            <person name="Yoneda Y."/>
            <person name="Fukuyama Y."/>
            <person name="Yoshida T."/>
            <person name="Sako Y."/>
        </authorList>
    </citation>
    <scope>NUCLEOTIDE SEQUENCE [LARGE SCALE GENOMIC DNA]</scope>
    <source>
        <strain evidence="2">KKC1</strain>
    </source>
</reference>
<proteinExistence type="predicted"/>
<comment type="caution">
    <text evidence="1">The sequence shown here is derived from an EMBL/GenBank/DDBJ whole genome shotgun (WGS) entry which is preliminary data.</text>
</comment>
<evidence type="ECO:0000313" key="2">
    <source>
        <dbReference type="Proteomes" id="UP000197032"/>
    </source>
</evidence>
<feature type="non-terminal residue" evidence="1">
    <location>
        <position position="26"/>
    </location>
</feature>
<dbReference type="EMBL" id="BDGJ01000197">
    <property type="protein sequence ID" value="GAW94081.1"/>
    <property type="molecule type" value="Genomic_DNA"/>
</dbReference>